<dbReference type="SUPFAM" id="SSF100950">
    <property type="entry name" value="NagB/RpiA/CoA transferase-like"/>
    <property type="match status" value="1"/>
</dbReference>
<gene>
    <name evidence="5" type="ORF">V5J35_003112</name>
</gene>
<comment type="caution">
    <text evidence="5">The sequence shown here is derived from an EMBL/GenBank/DDBJ whole genome shotgun (WGS) entry which is preliminary data.</text>
</comment>
<dbReference type="EMBL" id="JBEWTB010000002">
    <property type="protein sequence ID" value="MET4757920.1"/>
    <property type="molecule type" value="Genomic_DNA"/>
</dbReference>
<dbReference type="GO" id="GO:0030272">
    <property type="term" value="F:5-formyltetrahydrofolate cyclo-ligase activity"/>
    <property type="evidence" value="ECO:0007669"/>
    <property type="project" value="UniProtKB-EC"/>
</dbReference>
<dbReference type="NCBIfam" id="TIGR02727">
    <property type="entry name" value="MTHFS_bact"/>
    <property type="match status" value="1"/>
</dbReference>
<comment type="catalytic activity">
    <reaction evidence="4">
        <text>(6S)-5-formyl-5,6,7,8-tetrahydrofolate + ATP = (6R)-5,10-methenyltetrahydrofolate + ADP + phosphate</text>
        <dbReference type="Rhea" id="RHEA:10488"/>
        <dbReference type="ChEBI" id="CHEBI:30616"/>
        <dbReference type="ChEBI" id="CHEBI:43474"/>
        <dbReference type="ChEBI" id="CHEBI:57455"/>
        <dbReference type="ChEBI" id="CHEBI:57457"/>
        <dbReference type="ChEBI" id="CHEBI:456216"/>
        <dbReference type="EC" id="6.3.3.2"/>
    </reaction>
</comment>
<evidence type="ECO:0000313" key="5">
    <source>
        <dbReference type="EMBL" id="MET4757920.1"/>
    </source>
</evidence>
<organism evidence="5 6">
    <name type="scientific">Endozoicomonas lisbonensis</name>
    <dbReference type="NCBI Taxonomy" id="3120522"/>
    <lineage>
        <taxon>Bacteria</taxon>
        <taxon>Pseudomonadati</taxon>
        <taxon>Pseudomonadota</taxon>
        <taxon>Gammaproteobacteria</taxon>
        <taxon>Oceanospirillales</taxon>
        <taxon>Endozoicomonadaceae</taxon>
        <taxon>Endozoicomonas</taxon>
    </lineage>
</organism>
<dbReference type="InterPro" id="IPR024185">
    <property type="entry name" value="FTHF_cligase-like_sf"/>
</dbReference>
<evidence type="ECO:0000256" key="1">
    <source>
        <dbReference type="ARBA" id="ARBA00010638"/>
    </source>
</evidence>
<dbReference type="PANTHER" id="PTHR23407">
    <property type="entry name" value="ATPASE INHIBITOR/5-FORMYLTETRAHYDROFOLATE CYCLO-LIGASE"/>
    <property type="match status" value="1"/>
</dbReference>
<name>A0ABV2SJI4_9GAMM</name>
<dbReference type="Gene3D" id="3.40.50.10420">
    <property type="entry name" value="NagB/RpiA/CoA transferase-like"/>
    <property type="match status" value="1"/>
</dbReference>
<keyword evidence="2 4" id="KW-0547">Nucleotide-binding</keyword>
<keyword evidence="6" id="KW-1185">Reference proteome</keyword>
<dbReference type="PIRSF" id="PIRSF006806">
    <property type="entry name" value="FTHF_cligase"/>
    <property type="match status" value="1"/>
</dbReference>
<keyword evidence="4" id="KW-0479">Metal-binding</keyword>
<dbReference type="Proteomes" id="UP001549366">
    <property type="component" value="Unassembled WGS sequence"/>
</dbReference>
<dbReference type="InterPro" id="IPR002698">
    <property type="entry name" value="FTHF_cligase"/>
</dbReference>
<evidence type="ECO:0000256" key="4">
    <source>
        <dbReference type="RuleBase" id="RU361279"/>
    </source>
</evidence>
<proteinExistence type="inferred from homology"/>
<reference evidence="5 6" key="1">
    <citation type="submission" date="2024-06" db="EMBL/GenBank/DDBJ databases">
        <title>Genomic Encyclopedia of Type Strains, Phase V (KMG-V): Genome sequencing to study the core and pangenomes of soil and plant-associated prokaryotes.</title>
        <authorList>
            <person name="Whitman W."/>
        </authorList>
    </citation>
    <scope>NUCLEOTIDE SEQUENCE [LARGE SCALE GENOMIC DNA]</scope>
    <source>
        <strain evidence="5 6">NE40</strain>
    </source>
</reference>
<evidence type="ECO:0000256" key="3">
    <source>
        <dbReference type="ARBA" id="ARBA00022840"/>
    </source>
</evidence>
<comment type="similarity">
    <text evidence="1 4">Belongs to the 5-formyltetrahydrofolate cyclo-ligase family.</text>
</comment>
<evidence type="ECO:0000313" key="6">
    <source>
        <dbReference type="Proteomes" id="UP001549366"/>
    </source>
</evidence>
<keyword evidence="3 4" id="KW-0067">ATP-binding</keyword>
<dbReference type="Pfam" id="PF01812">
    <property type="entry name" value="5-FTHF_cyc-lig"/>
    <property type="match status" value="1"/>
</dbReference>
<protein>
    <recommendedName>
        <fullName evidence="4">5-formyltetrahydrofolate cyclo-ligase</fullName>
        <ecNumber evidence="4">6.3.3.2</ecNumber>
    </recommendedName>
</protein>
<dbReference type="RefSeq" id="WP_354008043.1">
    <property type="nucleotide sequence ID" value="NZ_JBEWTA010000001.1"/>
</dbReference>
<accession>A0ABV2SJI4</accession>
<sequence>MDRKALRSALRDRRRALSELQQEQAAAGVLQQLKQLPEFSRSRKLAVYLANDGEISPECIVRHAWAEGKSCYLPVLNNNDKTKMHFQRYTPETVLLPNRFNIPEPVLDLSLCIPATELDLVLMPLTGFDESGGRLGMGGGFYDRTFAFVKTADKPVLVGLAHECQKVESIPVAEWDVLMSWVVTGDKAYKTSKKLPDDKRGATRRF</sequence>
<dbReference type="InterPro" id="IPR037171">
    <property type="entry name" value="NagB/RpiA_transferase-like"/>
</dbReference>
<dbReference type="PANTHER" id="PTHR23407:SF1">
    <property type="entry name" value="5-FORMYLTETRAHYDROFOLATE CYCLO-LIGASE"/>
    <property type="match status" value="1"/>
</dbReference>
<keyword evidence="5" id="KW-0436">Ligase</keyword>
<keyword evidence="4" id="KW-0460">Magnesium</keyword>
<dbReference type="EC" id="6.3.3.2" evidence="4"/>
<evidence type="ECO:0000256" key="2">
    <source>
        <dbReference type="ARBA" id="ARBA00022741"/>
    </source>
</evidence>
<comment type="cofactor">
    <cofactor evidence="4">
        <name>Mg(2+)</name>
        <dbReference type="ChEBI" id="CHEBI:18420"/>
    </cofactor>
</comment>